<dbReference type="CDD" id="cd12841">
    <property type="entry name" value="TM_EphA1"/>
    <property type="match status" value="1"/>
</dbReference>
<dbReference type="Proteomes" id="UP000465266">
    <property type="component" value="Unassembled WGS sequence"/>
</dbReference>
<reference evidence="3 4" key="1">
    <citation type="submission" date="2020-01" db="EMBL/GenBank/DDBJ databases">
        <title>Draft genome sequence of Aspergillus udagawae IFM 53868.</title>
        <authorList>
            <person name="Takahashi H."/>
            <person name="Yaguchi T."/>
        </authorList>
    </citation>
    <scope>NUCLEOTIDE SEQUENCE [LARGE SCALE GENOMIC DNA]</scope>
    <source>
        <strain evidence="3 4">IFM 53868</strain>
    </source>
</reference>
<dbReference type="EMBL" id="BLKG01000001">
    <property type="protein sequence ID" value="GFF69358.1"/>
    <property type="molecule type" value="Genomic_DNA"/>
</dbReference>
<feature type="compositionally biased region" description="Low complexity" evidence="1">
    <location>
        <begin position="110"/>
        <end position="175"/>
    </location>
</feature>
<feature type="region of interest" description="Disordered" evidence="1">
    <location>
        <begin position="59"/>
        <end position="176"/>
    </location>
</feature>
<feature type="transmembrane region" description="Helical" evidence="2">
    <location>
        <begin position="182"/>
        <end position="202"/>
    </location>
</feature>
<evidence type="ECO:0000313" key="4">
    <source>
        <dbReference type="Proteomes" id="UP000465266"/>
    </source>
</evidence>
<keyword evidence="2" id="KW-0812">Transmembrane</keyword>
<dbReference type="PANTHER" id="PTHR16861">
    <property type="entry name" value="GLYCOPROTEIN 38"/>
    <property type="match status" value="1"/>
</dbReference>
<accession>A0ABQ0ZZ24</accession>
<feature type="region of interest" description="Disordered" evidence="1">
    <location>
        <begin position="213"/>
        <end position="252"/>
    </location>
</feature>
<keyword evidence="2" id="KW-0472">Membrane</keyword>
<name>A0ABQ0ZZ24_9EURO</name>
<feature type="compositionally biased region" description="Pro residues" evidence="1">
    <location>
        <begin position="228"/>
        <end position="245"/>
    </location>
</feature>
<proteinExistence type="predicted"/>
<evidence type="ECO:0000256" key="2">
    <source>
        <dbReference type="SAM" id="Phobius"/>
    </source>
</evidence>
<gene>
    <name evidence="3" type="ORF">IFM53868_00033</name>
</gene>
<evidence type="ECO:0000256" key="1">
    <source>
        <dbReference type="SAM" id="MobiDB-lite"/>
    </source>
</evidence>
<sequence length="288" mass="29238">MVHAHAHRDHHAALEERSLEERDPKHEAVTIVYVTASATFDGPIGGYVTGVDPAATAIQPNQGVGVPVGHSRPSSTESETTTAEAKPKSTTETKPTITKAKHTTTEDTTKATQAITTDSTEDITTPTTFSTATSSSTSSLTIPGLDTTTTTQGSSSLEKSASPSATAVATGSSSGLTGGAKAGIAIGVVLGLGLIAGFIFFCMRKRKQGRQMAEAEAVNEKSYGADNMPPPGPPPKPQPMTPSAPPQLNVRPVTQFAPDLTSMTALAAGGVGAGATLGVAAAGSLECQ</sequence>
<keyword evidence="4" id="KW-1185">Reference proteome</keyword>
<feature type="region of interest" description="Disordered" evidence="1">
    <location>
        <begin position="1"/>
        <end position="22"/>
    </location>
</feature>
<feature type="compositionally biased region" description="Basic residues" evidence="1">
    <location>
        <begin position="1"/>
        <end position="10"/>
    </location>
</feature>
<keyword evidence="2" id="KW-1133">Transmembrane helix</keyword>
<feature type="compositionally biased region" description="Basic and acidic residues" evidence="1">
    <location>
        <begin position="11"/>
        <end position="22"/>
    </location>
</feature>
<dbReference type="PANTHER" id="PTHR16861:SF4">
    <property type="entry name" value="SH3 DOMAIN PROTEIN (AFU_ORTHOLOGUE AFUA_1G13610)"/>
    <property type="match status" value="1"/>
</dbReference>
<comment type="caution">
    <text evidence="3">The sequence shown here is derived from an EMBL/GenBank/DDBJ whole genome shotgun (WGS) entry which is preliminary data.</text>
</comment>
<organism evidence="3 4">
    <name type="scientific">Aspergillus udagawae</name>
    <dbReference type="NCBI Taxonomy" id="91492"/>
    <lineage>
        <taxon>Eukaryota</taxon>
        <taxon>Fungi</taxon>
        <taxon>Dikarya</taxon>
        <taxon>Ascomycota</taxon>
        <taxon>Pezizomycotina</taxon>
        <taxon>Eurotiomycetes</taxon>
        <taxon>Eurotiomycetidae</taxon>
        <taxon>Eurotiales</taxon>
        <taxon>Aspergillaceae</taxon>
        <taxon>Aspergillus</taxon>
        <taxon>Aspergillus subgen. Fumigati</taxon>
    </lineage>
</organism>
<evidence type="ECO:0000313" key="3">
    <source>
        <dbReference type="EMBL" id="GFF69358.1"/>
    </source>
</evidence>
<feature type="compositionally biased region" description="Low complexity" evidence="1">
    <location>
        <begin position="74"/>
        <end position="84"/>
    </location>
</feature>
<protein>
    <submittedName>
        <fullName evidence="3">Uncharacterized protein</fullName>
    </submittedName>
</protein>